<evidence type="ECO:0000259" key="6">
    <source>
        <dbReference type="Pfam" id="PF01545"/>
    </source>
</evidence>
<dbReference type="SUPFAM" id="SSF161111">
    <property type="entry name" value="Cation efflux protein transmembrane domain-like"/>
    <property type="match status" value="1"/>
</dbReference>
<keyword evidence="3 5" id="KW-1133">Transmembrane helix</keyword>
<evidence type="ECO:0000256" key="4">
    <source>
        <dbReference type="ARBA" id="ARBA00023136"/>
    </source>
</evidence>
<dbReference type="InterPro" id="IPR027469">
    <property type="entry name" value="Cation_efflux_TMD_sf"/>
</dbReference>
<comment type="caution">
    <text evidence="7">The sequence shown here is derived from an EMBL/GenBank/DDBJ whole genome shotgun (WGS) entry which is preliminary data.</text>
</comment>
<keyword evidence="4 5" id="KW-0472">Membrane</keyword>
<proteinExistence type="predicted"/>
<evidence type="ECO:0000256" key="3">
    <source>
        <dbReference type="ARBA" id="ARBA00022989"/>
    </source>
</evidence>
<feature type="transmembrane region" description="Helical" evidence="5">
    <location>
        <begin position="97"/>
        <end position="116"/>
    </location>
</feature>
<feature type="domain" description="Cation efflux protein transmembrane" evidence="6">
    <location>
        <begin position="36"/>
        <end position="123"/>
    </location>
</feature>
<evidence type="ECO:0000256" key="1">
    <source>
        <dbReference type="ARBA" id="ARBA00004141"/>
    </source>
</evidence>
<evidence type="ECO:0000256" key="5">
    <source>
        <dbReference type="SAM" id="Phobius"/>
    </source>
</evidence>
<evidence type="ECO:0000313" key="8">
    <source>
        <dbReference type="Proteomes" id="UP000282574"/>
    </source>
</evidence>
<protein>
    <recommendedName>
        <fullName evidence="6">Cation efflux protein transmembrane domain-containing protein</fullName>
    </recommendedName>
</protein>
<dbReference type="PANTHER" id="PTHR11562:SF17">
    <property type="entry name" value="RE54080P-RELATED"/>
    <property type="match status" value="1"/>
</dbReference>
<keyword evidence="8" id="KW-1185">Reference proteome</keyword>
<feature type="transmembrane region" description="Helical" evidence="5">
    <location>
        <begin position="35"/>
        <end position="56"/>
    </location>
</feature>
<dbReference type="AlphaFoldDB" id="A0AB37URU6"/>
<sequence>MKALSDLDLPVKLNDCQLSHSSYVKAGQGTQKIKLLWIVLGLRIGLFLVELGVGLWSHSLSLVASAGHLFSDLLALGLTLLAAWLAQRPAVYQRLEILVALLNGLGLMAIAAWIAWQAISRFQTPLAYRCGS</sequence>
<gene>
    <name evidence="7" type="ORF">DSM107010_06680</name>
</gene>
<dbReference type="GO" id="GO:0005385">
    <property type="term" value="F:zinc ion transmembrane transporter activity"/>
    <property type="evidence" value="ECO:0007669"/>
    <property type="project" value="TreeGrafter"/>
</dbReference>
<dbReference type="EMBL" id="RSCK01000003">
    <property type="protein sequence ID" value="RUT14185.1"/>
    <property type="molecule type" value="Genomic_DNA"/>
</dbReference>
<reference evidence="7 8" key="1">
    <citation type="journal article" date="2019" name="Genome Biol. Evol.">
        <title>Day and night: Metabolic profiles and evolutionary relationships of six axenic non-marine cyanobacteria.</title>
        <authorList>
            <person name="Will S.E."/>
            <person name="Henke P."/>
            <person name="Boedeker C."/>
            <person name="Huang S."/>
            <person name="Brinkmann H."/>
            <person name="Rohde M."/>
            <person name="Jarek M."/>
            <person name="Friedl T."/>
            <person name="Seufert S."/>
            <person name="Schumacher M."/>
            <person name="Overmann J."/>
            <person name="Neumann-Schaal M."/>
            <person name="Petersen J."/>
        </authorList>
    </citation>
    <scope>NUCLEOTIDE SEQUENCE [LARGE SCALE GENOMIC DNA]</scope>
    <source>
        <strain evidence="7 8">SAG 39.79</strain>
    </source>
</reference>
<dbReference type="InterPro" id="IPR050681">
    <property type="entry name" value="CDF/SLC30A"/>
</dbReference>
<dbReference type="Gene3D" id="1.20.1510.10">
    <property type="entry name" value="Cation efflux protein transmembrane domain"/>
    <property type="match status" value="1"/>
</dbReference>
<dbReference type="InterPro" id="IPR058533">
    <property type="entry name" value="Cation_efflux_TM"/>
</dbReference>
<accession>A0AB37URU6</accession>
<dbReference type="GO" id="GO:0005886">
    <property type="term" value="C:plasma membrane"/>
    <property type="evidence" value="ECO:0007669"/>
    <property type="project" value="TreeGrafter"/>
</dbReference>
<organism evidence="7 8">
    <name type="scientific">Chroococcidiopsis cubana SAG 39.79</name>
    <dbReference type="NCBI Taxonomy" id="388085"/>
    <lineage>
        <taxon>Bacteria</taxon>
        <taxon>Bacillati</taxon>
        <taxon>Cyanobacteriota</taxon>
        <taxon>Cyanophyceae</taxon>
        <taxon>Chroococcidiopsidales</taxon>
        <taxon>Chroococcidiopsidaceae</taxon>
        <taxon>Chroococcidiopsis</taxon>
    </lineage>
</organism>
<dbReference type="PANTHER" id="PTHR11562">
    <property type="entry name" value="CATION EFFLUX PROTEIN/ ZINC TRANSPORTER"/>
    <property type="match status" value="1"/>
</dbReference>
<dbReference type="Proteomes" id="UP000282574">
    <property type="component" value="Unassembled WGS sequence"/>
</dbReference>
<comment type="subcellular location">
    <subcellularLocation>
        <location evidence="1">Membrane</location>
        <topology evidence="1">Multi-pass membrane protein</topology>
    </subcellularLocation>
</comment>
<keyword evidence="2 5" id="KW-0812">Transmembrane</keyword>
<name>A0AB37URU6_9CYAN</name>
<evidence type="ECO:0000256" key="2">
    <source>
        <dbReference type="ARBA" id="ARBA00022692"/>
    </source>
</evidence>
<dbReference type="Pfam" id="PF01545">
    <property type="entry name" value="Cation_efflux"/>
    <property type="match status" value="1"/>
</dbReference>
<evidence type="ECO:0000313" key="7">
    <source>
        <dbReference type="EMBL" id="RUT14185.1"/>
    </source>
</evidence>
<feature type="transmembrane region" description="Helical" evidence="5">
    <location>
        <begin position="62"/>
        <end position="85"/>
    </location>
</feature>